<dbReference type="HOGENOM" id="CLU_2586857_0_0_10"/>
<dbReference type="KEGG" id="paa:Paes_0974"/>
<accession>B4S7H8</accession>
<dbReference type="AlphaFoldDB" id="B4S7H8"/>
<evidence type="ECO:0000313" key="2">
    <source>
        <dbReference type="Proteomes" id="UP000002725"/>
    </source>
</evidence>
<proteinExistence type="predicted"/>
<organism evidence="1 2">
    <name type="scientific">Prosthecochloris aestuarii (strain DSM 271 / SK 413)</name>
    <dbReference type="NCBI Taxonomy" id="290512"/>
    <lineage>
        <taxon>Bacteria</taxon>
        <taxon>Pseudomonadati</taxon>
        <taxon>Chlorobiota</taxon>
        <taxon>Chlorobiia</taxon>
        <taxon>Chlorobiales</taxon>
        <taxon>Chlorobiaceae</taxon>
        <taxon>Prosthecochloris</taxon>
    </lineage>
</organism>
<dbReference type="EMBL" id="CP001108">
    <property type="protein sequence ID" value="ACF46015.1"/>
    <property type="molecule type" value="Genomic_DNA"/>
</dbReference>
<sequence length="80" mass="9088">MMEPGDNCSYCMHRKSPSRMSDKEINGYSIGDDFNNPSALNTPEKKRLASSVACDKYKLLLSYSRDYSKGGCEGFREKDY</sequence>
<reference evidence="1" key="1">
    <citation type="submission" date="2008-06" db="EMBL/GenBank/DDBJ databases">
        <title>Complete sequence of chromosome of Prosthecochloris aestuarii DSM 271.</title>
        <authorList>
            <consortium name="US DOE Joint Genome Institute"/>
            <person name="Lucas S."/>
            <person name="Copeland A."/>
            <person name="Lapidus A."/>
            <person name="Glavina del Rio T."/>
            <person name="Dalin E."/>
            <person name="Tice H."/>
            <person name="Bruce D."/>
            <person name="Goodwin L."/>
            <person name="Pitluck S."/>
            <person name="Schmutz J."/>
            <person name="Larimer F."/>
            <person name="Land M."/>
            <person name="Hauser L."/>
            <person name="Kyrpides N."/>
            <person name="Anderson I."/>
            <person name="Liu Z."/>
            <person name="Li T."/>
            <person name="Zhao F."/>
            <person name="Overmann J."/>
            <person name="Bryant D.A."/>
            <person name="Richardson P."/>
        </authorList>
    </citation>
    <scope>NUCLEOTIDE SEQUENCE [LARGE SCALE GENOMIC DNA]</scope>
    <source>
        <strain evidence="1">DSM 271</strain>
    </source>
</reference>
<dbReference type="Proteomes" id="UP000002725">
    <property type="component" value="Chromosome"/>
</dbReference>
<name>B4S7H8_PROA2</name>
<keyword evidence="2" id="KW-1185">Reference proteome</keyword>
<evidence type="ECO:0000313" key="1">
    <source>
        <dbReference type="EMBL" id="ACF46015.1"/>
    </source>
</evidence>
<gene>
    <name evidence="1" type="ordered locus">Paes_0974</name>
</gene>
<protein>
    <submittedName>
        <fullName evidence="1">Uncharacterized protein</fullName>
    </submittedName>
</protein>